<keyword evidence="4 6" id="KW-0472">Membrane</keyword>
<feature type="region of interest" description="Disordered" evidence="5">
    <location>
        <begin position="134"/>
        <end position="165"/>
    </location>
</feature>
<dbReference type="GeneID" id="43644138"/>
<name>A0A5N6SRU9_ASPPS</name>
<dbReference type="InterPro" id="IPR051694">
    <property type="entry name" value="Immunoregulatory_rcpt-like"/>
</dbReference>
<evidence type="ECO:0000256" key="5">
    <source>
        <dbReference type="SAM" id="MobiDB-lite"/>
    </source>
</evidence>
<gene>
    <name evidence="7" type="ORF">BDV38DRAFT_282965</name>
</gene>
<keyword evidence="2 6" id="KW-0812">Transmembrane</keyword>
<dbReference type="EMBL" id="ML743577">
    <property type="protein sequence ID" value="KAE8137418.1"/>
    <property type="molecule type" value="Genomic_DNA"/>
</dbReference>
<dbReference type="GO" id="GO:0016020">
    <property type="term" value="C:membrane"/>
    <property type="evidence" value="ECO:0007669"/>
    <property type="project" value="UniProtKB-SubCell"/>
</dbReference>
<dbReference type="PANTHER" id="PTHR15549:SF33">
    <property type="entry name" value="MEMBRANE PROTEIN WSC4, PUTATIVE (AFU_ORTHOLOGUE AFUA_5G09020)-RELATED"/>
    <property type="match status" value="1"/>
</dbReference>
<evidence type="ECO:0000256" key="2">
    <source>
        <dbReference type="ARBA" id="ARBA00022692"/>
    </source>
</evidence>
<evidence type="ECO:0000313" key="7">
    <source>
        <dbReference type="EMBL" id="KAE8137418.1"/>
    </source>
</evidence>
<dbReference type="RefSeq" id="XP_031913481.1">
    <property type="nucleotide sequence ID" value="XM_032059928.1"/>
</dbReference>
<evidence type="ECO:0000313" key="8">
    <source>
        <dbReference type="Proteomes" id="UP000325672"/>
    </source>
</evidence>
<dbReference type="PANTHER" id="PTHR15549">
    <property type="entry name" value="PAIRED IMMUNOGLOBULIN-LIKE TYPE 2 RECEPTOR"/>
    <property type="match status" value="1"/>
</dbReference>
<dbReference type="CDD" id="cd12087">
    <property type="entry name" value="TM_EGFR-like"/>
    <property type="match status" value="1"/>
</dbReference>
<reference evidence="7 8" key="1">
    <citation type="submission" date="2019-04" db="EMBL/GenBank/DDBJ databases">
        <title>Friends and foes A comparative genomics study of 23 Aspergillus species from section Flavi.</title>
        <authorList>
            <consortium name="DOE Joint Genome Institute"/>
            <person name="Kjaerbolling I."/>
            <person name="Vesth T."/>
            <person name="Frisvad J.C."/>
            <person name="Nybo J.L."/>
            <person name="Theobald S."/>
            <person name="Kildgaard S."/>
            <person name="Isbrandt T."/>
            <person name="Kuo A."/>
            <person name="Sato A."/>
            <person name="Lyhne E.K."/>
            <person name="Kogle M.E."/>
            <person name="Wiebenga A."/>
            <person name="Kun R.S."/>
            <person name="Lubbers R.J."/>
            <person name="Makela M.R."/>
            <person name="Barry K."/>
            <person name="Chovatia M."/>
            <person name="Clum A."/>
            <person name="Daum C."/>
            <person name="Haridas S."/>
            <person name="He G."/>
            <person name="LaButti K."/>
            <person name="Lipzen A."/>
            <person name="Mondo S."/>
            <person name="Riley R."/>
            <person name="Salamov A."/>
            <person name="Simmons B.A."/>
            <person name="Magnuson J.K."/>
            <person name="Henrissat B."/>
            <person name="Mortensen U.H."/>
            <person name="Larsen T.O."/>
            <person name="Devries R.P."/>
            <person name="Grigoriev I.V."/>
            <person name="Machida M."/>
            <person name="Baker S.E."/>
            <person name="Andersen M.R."/>
        </authorList>
    </citation>
    <scope>NUCLEOTIDE SEQUENCE [LARGE SCALE GENOMIC DNA]</scope>
    <source>
        <strain evidence="7 8">CBS 117625</strain>
    </source>
</reference>
<evidence type="ECO:0000256" key="4">
    <source>
        <dbReference type="ARBA" id="ARBA00023136"/>
    </source>
</evidence>
<sequence>MTHYSDYYFTSNLTSYTCPTFNNHQCRPPNACAREPATGKLYCCDYNDGLGNVCWSITSECANNNSTRFCGTGDHTWCCLYETESCTEADKQLNICWNNERSPLGNISSQVLEDTYSSLSAEAPSATTWAFDPQSLIPATSTSTPSTTNAETTSTQRPSSSSASLSGGAIAGIVVGVVAMVAIVVGGGVYLLKRHRRQQNPIPGSSPAELLAHREPPMGQLYEADGKAVNLLKPAQELPAHNQE</sequence>
<feature type="compositionally biased region" description="Low complexity" evidence="5">
    <location>
        <begin position="140"/>
        <end position="165"/>
    </location>
</feature>
<organism evidence="7 8">
    <name type="scientific">Aspergillus pseudotamarii</name>
    <dbReference type="NCBI Taxonomy" id="132259"/>
    <lineage>
        <taxon>Eukaryota</taxon>
        <taxon>Fungi</taxon>
        <taxon>Dikarya</taxon>
        <taxon>Ascomycota</taxon>
        <taxon>Pezizomycotina</taxon>
        <taxon>Eurotiomycetes</taxon>
        <taxon>Eurotiomycetidae</taxon>
        <taxon>Eurotiales</taxon>
        <taxon>Aspergillaceae</taxon>
        <taxon>Aspergillus</taxon>
        <taxon>Aspergillus subgen. Circumdati</taxon>
    </lineage>
</organism>
<feature type="transmembrane region" description="Helical" evidence="6">
    <location>
        <begin position="169"/>
        <end position="192"/>
    </location>
</feature>
<dbReference type="Proteomes" id="UP000325672">
    <property type="component" value="Unassembled WGS sequence"/>
</dbReference>
<evidence type="ECO:0000256" key="3">
    <source>
        <dbReference type="ARBA" id="ARBA00022989"/>
    </source>
</evidence>
<evidence type="ECO:0000256" key="6">
    <source>
        <dbReference type="SAM" id="Phobius"/>
    </source>
</evidence>
<dbReference type="OrthoDB" id="3945612at2759"/>
<accession>A0A5N6SRU9</accession>
<keyword evidence="3 6" id="KW-1133">Transmembrane helix</keyword>
<comment type="subcellular location">
    <subcellularLocation>
        <location evidence="1">Membrane</location>
        <topology evidence="1">Single-pass membrane protein</topology>
    </subcellularLocation>
</comment>
<evidence type="ECO:0008006" key="9">
    <source>
        <dbReference type="Google" id="ProtNLM"/>
    </source>
</evidence>
<proteinExistence type="predicted"/>
<dbReference type="GO" id="GO:0071944">
    <property type="term" value="C:cell periphery"/>
    <property type="evidence" value="ECO:0007669"/>
    <property type="project" value="UniProtKB-ARBA"/>
</dbReference>
<dbReference type="AlphaFoldDB" id="A0A5N6SRU9"/>
<keyword evidence="8" id="KW-1185">Reference proteome</keyword>
<protein>
    <recommendedName>
        <fullName evidence="9">Mid2 domain-containing protein</fullName>
    </recommendedName>
</protein>
<evidence type="ECO:0000256" key="1">
    <source>
        <dbReference type="ARBA" id="ARBA00004167"/>
    </source>
</evidence>